<evidence type="ECO:0000313" key="17">
    <source>
        <dbReference type="Proteomes" id="UP001139125"/>
    </source>
</evidence>
<sequence length="329" mass="35463">MSEDLVKVKTIAVLTSGGDSPGMNAAVRAVVRAAAQSEINVYGVKHGYYGLIHDEFVEMDTHSVSNIIQRGGTILKSARSEEFRTEEGRKKAADNLKKYNIDALVAIGGDGTFTGANLLSKEHGVNAVGVPATIDNDIIGTDETIGYDSALNTALEAIDKIRDTADAHERMFLVEVMGRDTGFIALETSIASGAEIALLPEELTNVEEVKRQLNNMLKEQRRSSLVVVAEGDETGGAIKLAEKIKDDFSQYDMRVCILGHIQRGGAPTARDRVLASRLGAAAVKVLIEGHSEVMVGVVNNSLKLTPMRVAISKKKELDHSLIELAKILR</sequence>
<dbReference type="GO" id="GO:0005524">
    <property type="term" value="F:ATP binding"/>
    <property type="evidence" value="ECO:0007669"/>
    <property type="project" value="UniProtKB-UniRule"/>
</dbReference>
<dbReference type="Pfam" id="PF00365">
    <property type="entry name" value="PFK"/>
    <property type="match status" value="1"/>
</dbReference>
<dbReference type="GO" id="GO:0048029">
    <property type="term" value="F:monosaccharide binding"/>
    <property type="evidence" value="ECO:0007669"/>
    <property type="project" value="TreeGrafter"/>
</dbReference>
<dbReference type="PIRSF" id="PIRSF000532">
    <property type="entry name" value="ATP_PFK_prok"/>
    <property type="match status" value="1"/>
</dbReference>
<dbReference type="Gene3D" id="3.40.50.460">
    <property type="entry name" value="Phosphofructokinase domain"/>
    <property type="match status" value="1"/>
</dbReference>
<dbReference type="NCBIfam" id="NF002872">
    <property type="entry name" value="PRK03202.1"/>
    <property type="match status" value="1"/>
</dbReference>
<feature type="binding site" description="in other chain" evidence="14">
    <location>
        <position position="162"/>
    </location>
    <ligand>
        <name>ADP</name>
        <dbReference type="ChEBI" id="CHEBI:456216"/>
        <note>allosteric activator; ligand shared between dimeric partners</note>
    </ligand>
</feature>
<keyword evidence="6 14" id="KW-0808">Transferase</keyword>
<dbReference type="InterPro" id="IPR015912">
    <property type="entry name" value="Phosphofructokinase_CS"/>
</dbReference>
<dbReference type="GO" id="GO:0003872">
    <property type="term" value="F:6-phosphofructokinase activity"/>
    <property type="evidence" value="ECO:0007669"/>
    <property type="project" value="UniProtKB-UniRule"/>
</dbReference>
<dbReference type="InterPro" id="IPR035966">
    <property type="entry name" value="PKF_sf"/>
</dbReference>
<evidence type="ECO:0000256" key="10">
    <source>
        <dbReference type="ARBA" id="ARBA00022840"/>
    </source>
</evidence>
<comment type="subunit">
    <text evidence="14">Homotetramer.</text>
</comment>
<feature type="binding site" evidence="14">
    <location>
        <position position="110"/>
    </location>
    <ligand>
        <name>Mg(2+)</name>
        <dbReference type="ChEBI" id="CHEBI:18420"/>
        <note>catalytic</note>
    </ligand>
</feature>
<evidence type="ECO:0000259" key="15">
    <source>
        <dbReference type="Pfam" id="PF00365"/>
    </source>
</evidence>
<dbReference type="GO" id="GO:0070095">
    <property type="term" value="F:fructose-6-phosphate binding"/>
    <property type="evidence" value="ECO:0007669"/>
    <property type="project" value="TreeGrafter"/>
</dbReference>
<dbReference type="PANTHER" id="PTHR13697:SF4">
    <property type="entry name" value="ATP-DEPENDENT 6-PHOSPHOFRUCTOKINASE"/>
    <property type="match status" value="1"/>
</dbReference>
<feature type="binding site" evidence="14">
    <location>
        <begin position="28"/>
        <end position="32"/>
    </location>
    <ligand>
        <name>ADP</name>
        <dbReference type="ChEBI" id="CHEBI:456216"/>
        <note>allosteric activator; ligand shared between dimeric partners</note>
    </ligand>
</feature>
<keyword evidence="8 14" id="KW-0547">Nucleotide-binding</keyword>
<dbReference type="HAMAP" id="MF_00339">
    <property type="entry name" value="Phosphofructokinase_I_B1"/>
    <property type="match status" value="1"/>
</dbReference>
<dbReference type="PROSITE" id="PS00433">
    <property type="entry name" value="PHOSPHOFRUCTOKINASE"/>
    <property type="match status" value="1"/>
</dbReference>
<keyword evidence="11 14" id="KW-0460">Magnesium</keyword>
<comment type="activity regulation">
    <text evidence="14">Allosterically activated by ADP and other diphosphonucleosides, and allosterically inhibited by phosphoenolpyruvate.</text>
</comment>
<feature type="domain" description="Phosphofructokinase" evidence="15">
    <location>
        <begin position="11"/>
        <end position="286"/>
    </location>
</feature>
<feature type="binding site" description="in other chain" evidence="14">
    <location>
        <begin position="193"/>
        <end position="195"/>
    </location>
    <ligand>
        <name>ADP</name>
        <dbReference type="ChEBI" id="CHEBI:456216"/>
        <note>allosteric activator; ligand shared between dimeric partners</note>
    </ligand>
</feature>
<dbReference type="GO" id="GO:0042802">
    <property type="term" value="F:identical protein binding"/>
    <property type="evidence" value="ECO:0007669"/>
    <property type="project" value="TreeGrafter"/>
</dbReference>
<dbReference type="GO" id="GO:0006002">
    <property type="term" value="P:fructose 6-phosphate metabolic process"/>
    <property type="evidence" value="ECO:0007669"/>
    <property type="project" value="UniProtKB-UniRule"/>
</dbReference>
<feature type="binding site" description="in other chain" evidence="14">
    <location>
        <position position="230"/>
    </location>
    <ligand>
        <name>substrate</name>
        <note>ligand shared between dimeric partners</note>
    </ligand>
</feature>
<evidence type="ECO:0000256" key="4">
    <source>
        <dbReference type="ARBA" id="ARBA00022490"/>
    </source>
</evidence>
<dbReference type="GO" id="GO:0005945">
    <property type="term" value="C:6-phosphofructokinase complex"/>
    <property type="evidence" value="ECO:0007669"/>
    <property type="project" value="TreeGrafter"/>
</dbReference>
<comment type="cofactor">
    <cofactor evidence="1 14">
        <name>Mg(2+)</name>
        <dbReference type="ChEBI" id="CHEBI:18420"/>
    </cofactor>
</comment>
<evidence type="ECO:0000256" key="8">
    <source>
        <dbReference type="ARBA" id="ARBA00022741"/>
    </source>
</evidence>
<evidence type="ECO:0000256" key="5">
    <source>
        <dbReference type="ARBA" id="ARBA00022533"/>
    </source>
</evidence>
<reference evidence="16" key="1">
    <citation type="submission" date="2022-06" db="EMBL/GenBank/DDBJ databases">
        <title>Gracilimonas sp. CAU 1638 isolated from sea sediment.</title>
        <authorList>
            <person name="Kim W."/>
        </authorList>
    </citation>
    <scope>NUCLEOTIDE SEQUENCE</scope>
    <source>
        <strain evidence="16">CAU 1638</strain>
    </source>
</reference>
<evidence type="ECO:0000256" key="11">
    <source>
        <dbReference type="ARBA" id="ARBA00022842"/>
    </source>
</evidence>
<evidence type="ECO:0000256" key="14">
    <source>
        <dbReference type="HAMAP-Rule" id="MF_00339"/>
    </source>
</evidence>
<feature type="binding site" evidence="14">
    <location>
        <position position="254"/>
    </location>
    <ligand>
        <name>substrate</name>
        <note>ligand shared between dimeric partners</note>
    </ligand>
</feature>
<feature type="binding site" description="in other chain" evidence="14">
    <location>
        <begin position="133"/>
        <end position="135"/>
    </location>
    <ligand>
        <name>substrate</name>
        <note>ligand shared between dimeric partners</note>
    </ligand>
</feature>
<evidence type="ECO:0000313" key="16">
    <source>
        <dbReference type="EMBL" id="MCP9292891.1"/>
    </source>
</evidence>
<dbReference type="PRINTS" id="PR00476">
    <property type="entry name" value="PHFRCTKINASE"/>
</dbReference>
<dbReference type="Proteomes" id="UP001139125">
    <property type="component" value="Unassembled WGS sequence"/>
</dbReference>
<dbReference type="RefSeq" id="WP_255135789.1">
    <property type="nucleotide sequence ID" value="NZ_JANDBC010000003.1"/>
</dbReference>
<comment type="similarity">
    <text evidence="14">Belongs to the phosphofructokinase type A (PFKA) family. ATP-dependent PFK group I subfamily. Prokaryotic clade 'B1' sub-subfamily.</text>
</comment>
<feature type="binding site" evidence="14">
    <location>
        <position position="18"/>
    </location>
    <ligand>
        <name>ATP</name>
        <dbReference type="ChEBI" id="CHEBI:30616"/>
    </ligand>
</feature>
<organism evidence="16 17">
    <name type="scientific">Gracilimonas sediminicola</name>
    <dbReference type="NCBI Taxonomy" id="2952158"/>
    <lineage>
        <taxon>Bacteria</taxon>
        <taxon>Pseudomonadati</taxon>
        <taxon>Balneolota</taxon>
        <taxon>Balneolia</taxon>
        <taxon>Balneolales</taxon>
        <taxon>Balneolaceae</taxon>
        <taxon>Gracilimonas</taxon>
    </lineage>
</organism>
<gene>
    <name evidence="14 16" type="primary">pfkA</name>
    <name evidence="16" type="ORF">NM125_14975</name>
</gene>
<proteinExistence type="inferred from homology"/>
<keyword evidence="17" id="KW-1185">Reference proteome</keyword>
<feature type="binding site" description="in other chain" evidence="14">
    <location>
        <begin position="177"/>
        <end position="179"/>
    </location>
    <ligand>
        <name>substrate</name>
        <note>ligand shared between dimeric partners</note>
    </ligand>
</feature>
<accession>A0A9X2L5U5</accession>
<keyword evidence="5 14" id="KW-0021">Allosteric enzyme</keyword>
<comment type="subcellular location">
    <subcellularLocation>
        <location evidence="2 14">Cytoplasm</location>
    </subcellularLocation>
</comment>
<dbReference type="InterPro" id="IPR012003">
    <property type="entry name" value="ATP_PFK_prok-type"/>
</dbReference>
<protein>
    <recommendedName>
        <fullName evidence="14">ATP-dependent 6-phosphofructokinase</fullName>
        <shortName evidence="14">ATP-PFK</shortName>
        <shortName evidence="14">Phosphofructokinase</shortName>
        <ecNumber evidence="14">2.7.1.11</ecNumber>
    </recommendedName>
    <alternativeName>
        <fullName evidence="14">Phosphohexokinase</fullName>
    </alternativeName>
</protein>
<evidence type="ECO:0000256" key="13">
    <source>
        <dbReference type="ARBA" id="ARBA00048070"/>
    </source>
</evidence>
<comment type="function">
    <text evidence="14">Catalyzes the phosphorylation of D-fructose 6-phosphate to fructose 1,6-bisphosphate by ATP, the first committing step of glycolysis.</text>
</comment>
<keyword evidence="10 14" id="KW-0067">ATP-binding</keyword>
<dbReference type="GO" id="GO:0061621">
    <property type="term" value="P:canonical glycolysis"/>
    <property type="evidence" value="ECO:0007669"/>
    <property type="project" value="TreeGrafter"/>
</dbReference>
<keyword evidence="9 14" id="KW-0418">Kinase</keyword>
<evidence type="ECO:0000256" key="3">
    <source>
        <dbReference type="ARBA" id="ARBA00004679"/>
    </source>
</evidence>
<evidence type="ECO:0000256" key="2">
    <source>
        <dbReference type="ARBA" id="ARBA00004496"/>
    </source>
</evidence>
<dbReference type="GO" id="GO:0046872">
    <property type="term" value="F:metal ion binding"/>
    <property type="evidence" value="ECO:0007669"/>
    <property type="project" value="UniProtKB-KW"/>
</dbReference>
<comment type="catalytic activity">
    <reaction evidence="13 14">
        <text>beta-D-fructose 6-phosphate + ATP = beta-D-fructose 1,6-bisphosphate + ADP + H(+)</text>
        <dbReference type="Rhea" id="RHEA:16109"/>
        <dbReference type="ChEBI" id="CHEBI:15378"/>
        <dbReference type="ChEBI" id="CHEBI:30616"/>
        <dbReference type="ChEBI" id="CHEBI:32966"/>
        <dbReference type="ChEBI" id="CHEBI:57634"/>
        <dbReference type="ChEBI" id="CHEBI:456216"/>
        <dbReference type="EC" id="2.7.1.11"/>
    </reaction>
</comment>
<comment type="pathway">
    <text evidence="3 14">Carbohydrate degradation; glycolysis; D-glyceraldehyde 3-phosphate and glycerone phosphate from D-glucose: step 3/4.</text>
</comment>
<dbReference type="AlphaFoldDB" id="A0A9X2L5U5"/>
<dbReference type="InterPro" id="IPR000023">
    <property type="entry name" value="Phosphofructokinase_dom"/>
</dbReference>
<dbReference type="GO" id="GO:0016208">
    <property type="term" value="F:AMP binding"/>
    <property type="evidence" value="ECO:0007669"/>
    <property type="project" value="TreeGrafter"/>
</dbReference>
<dbReference type="InterPro" id="IPR012828">
    <property type="entry name" value="PFKA_ATP_prok"/>
</dbReference>
<evidence type="ECO:0000256" key="9">
    <source>
        <dbReference type="ARBA" id="ARBA00022777"/>
    </source>
</evidence>
<dbReference type="Gene3D" id="3.40.50.450">
    <property type="match status" value="1"/>
</dbReference>
<dbReference type="PANTHER" id="PTHR13697">
    <property type="entry name" value="PHOSPHOFRUCTOKINASE"/>
    <property type="match status" value="1"/>
</dbReference>
<feature type="binding site" evidence="14">
    <location>
        <position position="170"/>
    </location>
    <ligand>
        <name>substrate</name>
        <note>ligand shared between dimeric partners</note>
    </ligand>
</feature>
<dbReference type="GO" id="GO:0030388">
    <property type="term" value="P:fructose 1,6-bisphosphate metabolic process"/>
    <property type="evidence" value="ECO:0007669"/>
    <property type="project" value="TreeGrafter"/>
</dbReference>
<evidence type="ECO:0000256" key="12">
    <source>
        <dbReference type="ARBA" id="ARBA00023152"/>
    </source>
</evidence>
<dbReference type="EMBL" id="JANDBC010000003">
    <property type="protein sequence ID" value="MCP9292891.1"/>
    <property type="molecule type" value="Genomic_DNA"/>
</dbReference>
<dbReference type="EC" id="2.7.1.11" evidence="14"/>
<dbReference type="InterPro" id="IPR022953">
    <property type="entry name" value="ATP_PFK"/>
</dbReference>
<feature type="active site" description="Proton acceptor" evidence="14">
    <location>
        <position position="135"/>
    </location>
</feature>
<feature type="binding site" evidence="14">
    <location>
        <begin position="79"/>
        <end position="80"/>
    </location>
    <ligand>
        <name>ATP</name>
        <dbReference type="ChEBI" id="CHEBI:30616"/>
    </ligand>
</feature>
<feature type="binding site" description="in other chain" evidence="14">
    <location>
        <begin position="260"/>
        <end position="263"/>
    </location>
    <ligand>
        <name>substrate</name>
        <note>ligand shared between dimeric partners</note>
    </ligand>
</feature>
<name>A0A9X2L5U5_9BACT</name>
<keyword evidence="7 14" id="KW-0479">Metal-binding</keyword>
<evidence type="ECO:0000256" key="1">
    <source>
        <dbReference type="ARBA" id="ARBA00001946"/>
    </source>
</evidence>
<evidence type="ECO:0000256" key="7">
    <source>
        <dbReference type="ARBA" id="ARBA00022723"/>
    </source>
</evidence>
<comment type="caution">
    <text evidence="16">The sequence shown here is derived from an EMBL/GenBank/DDBJ whole genome shotgun (WGS) entry which is preliminary data.</text>
</comment>
<dbReference type="SUPFAM" id="SSF53784">
    <property type="entry name" value="Phosphofructokinase"/>
    <property type="match status" value="1"/>
</dbReference>
<keyword evidence="4 14" id="KW-0963">Cytoplasm</keyword>
<dbReference type="FunFam" id="3.40.50.450:FF:000001">
    <property type="entry name" value="ATP-dependent 6-phosphofructokinase"/>
    <property type="match status" value="1"/>
</dbReference>
<dbReference type="FunFam" id="3.40.50.460:FF:000002">
    <property type="entry name" value="ATP-dependent 6-phosphofructokinase"/>
    <property type="match status" value="1"/>
</dbReference>
<comment type="caution">
    <text evidence="14">Lacks conserved residue(s) required for the propagation of feature annotation.</text>
</comment>
<evidence type="ECO:0000256" key="6">
    <source>
        <dbReference type="ARBA" id="ARBA00022679"/>
    </source>
</evidence>
<keyword evidence="12 14" id="KW-0324">Glycolysis</keyword>
<dbReference type="NCBIfam" id="TIGR02482">
    <property type="entry name" value="PFKA_ATP"/>
    <property type="match status" value="1"/>
</dbReference>
<feature type="binding site" evidence="14">
    <location>
        <begin position="109"/>
        <end position="112"/>
    </location>
    <ligand>
        <name>ATP</name>
        <dbReference type="ChEBI" id="CHEBI:30616"/>
    </ligand>
</feature>